<dbReference type="EMBL" id="CAJPDR010000819">
    <property type="protein sequence ID" value="CAF9942824.1"/>
    <property type="molecule type" value="Genomic_DNA"/>
</dbReference>
<dbReference type="Proteomes" id="UP000664203">
    <property type="component" value="Unassembled WGS sequence"/>
</dbReference>
<evidence type="ECO:0000259" key="1">
    <source>
        <dbReference type="Pfam" id="PF24864"/>
    </source>
</evidence>
<dbReference type="PANTHER" id="PTHR38790">
    <property type="entry name" value="2EXR DOMAIN-CONTAINING PROTEIN-RELATED"/>
    <property type="match status" value="1"/>
</dbReference>
<comment type="caution">
    <text evidence="2">The sequence shown here is derived from an EMBL/GenBank/DDBJ whole genome shotgun (WGS) entry which is preliminary data.</text>
</comment>
<dbReference type="OrthoDB" id="5413827at2759"/>
<sequence>MENLTKISSTNHVASTSPLLKLPVELRDRIFRFVVGDQFIHVKWTHRGGCGSADPTLECDIGLRYAICVATVSENEVYEEFRSGYNNIPPKDSPEYYTSTCEERHKECRLWDKYGNTPVIEEKREKKALDLSMLGASRQIYEEANLLLWSTNTFSFEDPTSFEKFMSKLTFLQKRKLTKMHISIDWLSYRYEQWERVLKIRLLEKLKGLKTVHLCFDQDLVRLASWPDESILLEEDTSSTGLFASRQILVLDYPQLEPFGALQMLHLQHATVVIADKTGDAEQSTSRWSVHKQREVAEKLRNKLLEPEGVKVFMAEYNIKKEMREKGRGVRKVGAGRRAERTEH</sequence>
<name>A0A8H3J9B1_9LECA</name>
<proteinExistence type="predicted"/>
<protein>
    <recommendedName>
        <fullName evidence="1">DUF7730 domain-containing protein</fullName>
    </recommendedName>
</protein>
<dbReference type="AlphaFoldDB" id="A0A8H3J9B1"/>
<reference evidence="2" key="1">
    <citation type="submission" date="2021-03" db="EMBL/GenBank/DDBJ databases">
        <authorList>
            <person name="Tagirdzhanova G."/>
        </authorList>
    </citation>
    <scope>NUCLEOTIDE SEQUENCE</scope>
</reference>
<gene>
    <name evidence="2" type="ORF">ALECFALPRED_010096</name>
</gene>
<dbReference type="InterPro" id="IPR056632">
    <property type="entry name" value="DUF7730"/>
</dbReference>
<dbReference type="Pfam" id="PF24864">
    <property type="entry name" value="DUF7730"/>
    <property type="match status" value="1"/>
</dbReference>
<evidence type="ECO:0000313" key="3">
    <source>
        <dbReference type="Proteomes" id="UP000664203"/>
    </source>
</evidence>
<evidence type="ECO:0000313" key="2">
    <source>
        <dbReference type="EMBL" id="CAF9942824.1"/>
    </source>
</evidence>
<feature type="domain" description="DUF7730" evidence="1">
    <location>
        <begin position="15"/>
        <end position="187"/>
    </location>
</feature>
<organism evidence="2 3">
    <name type="scientific">Alectoria fallacina</name>
    <dbReference type="NCBI Taxonomy" id="1903189"/>
    <lineage>
        <taxon>Eukaryota</taxon>
        <taxon>Fungi</taxon>
        <taxon>Dikarya</taxon>
        <taxon>Ascomycota</taxon>
        <taxon>Pezizomycotina</taxon>
        <taxon>Lecanoromycetes</taxon>
        <taxon>OSLEUM clade</taxon>
        <taxon>Lecanoromycetidae</taxon>
        <taxon>Lecanorales</taxon>
        <taxon>Lecanorineae</taxon>
        <taxon>Parmeliaceae</taxon>
        <taxon>Alectoria</taxon>
    </lineage>
</organism>
<dbReference type="PANTHER" id="PTHR38790:SF4">
    <property type="entry name" value="2EXR DOMAIN-CONTAINING PROTEIN"/>
    <property type="match status" value="1"/>
</dbReference>
<keyword evidence="3" id="KW-1185">Reference proteome</keyword>
<accession>A0A8H3J9B1</accession>